<accession>A0AAW2XEA5</accession>
<comment type="caution">
    <text evidence="2">The sequence shown here is derived from an EMBL/GenBank/DDBJ whole genome shotgun (WGS) entry which is preliminary data.</text>
</comment>
<reference evidence="2" key="1">
    <citation type="submission" date="2020-06" db="EMBL/GenBank/DDBJ databases">
        <authorList>
            <person name="Li T."/>
            <person name="Hu X."/>
            <person name="Zhang T."/>
            <person name="Song X."/>
            <person name="Zhang H."/>
            <person name="Dai N."/>
            <person name="Sheng W."/>
            <person name="Hou X."/>
            <person name="Wei L."/>
        </authorList>
    </citation>
    <scope>NUCLEOTIDE SEQUENCE</scope>
    <source>
        <strain evidence="2">KEN1</strain>
        <tissue evidence="2">Leaf</tissue>
    </source>
</reference>
<dbReference type="AlphaFoldDB" id="A0AAW2XEA5"/>
<protein>
    <submittedName>
        <fullName evidence="2">Uncharacterized protein</fullName>
    </submittedName>
</protein>
<name>A0AAW2XEA5_9LAMI</name>
<organism evidence="2">
    <name type="scientific">Sesamum latifolium</name>
    <dbReference type="NCBI Taxonomy" id="2727402"/>
    <lineage>
        <taxon>Eukaryota</taxon>
        <taxon>Viridiplantae</taxon>
        <taxon>Streptophyta</taxon>
        <taxon>Embryophyta</taxon>
        <taxon>Tracheophyta</taxon>
        <taxon>Spermatophyta</taxon>
        <taxon>Magnoliopsida</taxon>
        <taxon>eudicotyledons</taxon>
        <taxon>Gunneridae</taxon>
        <taxon>Pentapetalae</taxon>
        <taxon>asterids</taxon>
        <taxon>lamiids</taxon>
        <taxon>Lamiales</taxon>
        <taxon>Pedaliaceae</taxon>
        <taxon>Sesamum</taxon>
    </lineage>
</organism>
<dbReference type="EMBL" id="JACGWN010000004">
    <property type="protein sequence ID" value="KAL0452362.1"/>
    <property type="molecule type" value="Genomic_DNA"/>
</dbReference>
<evidence type="ECO:0000313" key="2">
    <source>
        <dbReference type="EMBL" id="KAL0452362.1"/>
    </source>
</evidence>
<gene>
    <name evidence="2" type="ORF">Slati_1214300</name>
</gene>
<reference evidence="2" key="2">
    <citation type="journal article" date="2024" name="Plant">
        <title>Genomic evolution and insights into agronomic trait innovations of Sesamum species.</title>
        <authorList>
            <person name="Miao H."/>
            <person name="Wang L."/>
            <person name="Qu L."/>
            <person name="Liu H."/>
            <person name="Sun Y."/>
            <person name="Le M."/>
            <person name="Wang Q."/>
            <person name="Wei S."/>
            <person name="Zheng Y."/>
            <person name="Lin W."/>
            <person name="Duan Y."/>
            <person name="Cao H."/>
            <person name="Xiong S."/>
            <person name="Wang X."/>
            <person name="Wei L."/>
            <person name="Li C."/>
            <person name="Ma Q."/>
            <person name="Ju M."/>
            <person name="Zhao R."/>
            <person name="Li G."/>
            <person name="Mu C."/>
            <person name="Tian Q."/>
            <person name="Mei H."/>
            <person name="Zhang T."/>
            <person name="Gao T."/>
            <person name="Zhang H."/>
        </authorList>
    </citation>
    <scope>NUCLEOTIDE SEQUENCE</scope>
    <source>
        <strain evidence="2">KEN1</strain>
    </source>
</reference>
<evidence type="ECO:0000256" key="1">
    <source>
        <dbReference type="SAM" id="MobiDB-lite"/>
    </source>
</evidence>
<proteinExistence type="predicted"/>
<sequence>MASTWCRLWEVVIQHLKMHTRSRARNRNGGVGELEGIFEHVSQEEVQQPFGPRSRKDSRRPEEQEEQEQAPLPYAPA</sequence>
<feature type="region of interest" description="Disordered" evidence="1">
    <location>
        <begin position="35"/>
        <end position="77"/>
    </location>
</feature>